<dbReference type="OrthoDB" id="3540721at2759"/>
<dbReference type="EMBL" id="JAAMPI010000132">
    <property type="protein sequence ID" value="KAF4635256.1"/>
    <property type="molecule type" value="Genomic_DNA"/>
</dbReference>
<reference evidence="2 3" key="1">
    <citation type="submission" date="2020-03" db="EMBL/GenBank/DDBJ databases">
        <title>Draft Genome Sequence of Cudoniella acicularis.</title>
        <authorList>
            <person name="Buettner E."/>
            <person name="Kellner H."/>
        </authorList>
    </citation>
    <scope>NUCLEOTIDE SEQUENCE [LARGE SCALE GENOMIC DNA]</scope>
    <source>
        <strain evidence="2 3">DSM 108380</strain>
    </source>
</reference>
<protein>
    <submittedName>
        <fullName evidence="2">Uncharacterized protein</fullName>
    </submittedName>
</protein>
<proteinExistence type="predicted"/>
<evidence type="ECO:0000256" key="1">
    <source>
        <dbReference type="SAM" id="MobiDB-lite"/>
    </source>
</evidence>
<dbReference type="Proteomes" id="UP000566819">
    <property type="component" value="Unassembled WGS sequence"/>
</dbReference>
<organism evidence="2 3">
    <name type="scientific">Cudoniella acicularis</name>
    <dbReference type="NCBI Taxonomy" id="354080"/>
    <lineage>
        <taxon>Eukaryota</taxon>
        <taxon>Fungi</taxon>
        <taxon>Dikarya</taxon>
        <taxon>Ascomycota</taxon>
        <taxon>Pezizomycotina</taxon>
        <taxon>Leotiomycetes</taxon>
        <taxon>Helotiales</taxon>
        <taxon>Tricladiaceae</taxon>
        <taxon>Cudoniella</taxon>
    </lineage>
</organism>
<sequence length="333" mass="38099">MRARARDHGIVFKIVEPDYDPWEFPPEYDFRDDEPFYTRHKSTSDESADEVWDGGSEASEGDSNERNEGQVGGREGLLEVYKAMQNGTIADDQIPSGWNQWSGYDRWTDRFTDTDEESATSTIEADSEPDVNIPSVYEVSPDSFYGNVEIDRLMESKWGACPEGDLDDEETAEKKEYDCCLIWANAVLDIEHLQMLPPFVKERPAVLKSIKGIILHIQYFDDGFDTPASVLKEACECISQNFDLQFISIRFDTIMSLDDKLLDSEKIQGFAKVFRDLYVRKKFEVQAKVFAQVPMVGIGGLRQAFRIARETMVEDPELVRKLVELWLPAALRE</sequence>
<evidence type="ECO:0000313" key="2">
    <source>
        <dbReference type="EMBL" id="KAF4635256.1"/>
    </source>
</evidence>
<keyword evidence="3" id="KW-1185">Reference proteome</keyword>
<evidence type="ECO:0000313" key="3">
    <source>
        <dbReference type="Proteomes" id="UP000566819"/>
    </source>
</evidence>
<gene>
    <name evidence="2" type="ORF">G7Y89_g2858</name>
</gene>
<comment type="caution">
    <text evidence="2">The sequence shown here is derived from an EMBL/GenBank/DDBJ whole genome shotgun (WGS) entry which is preliminary data.</text>
</comment>
<feature type="region of interest" description="Disordered" evidence="1">
    <location>
        <begin position="19"/>
        <end position="71"/>
    </location>
</feature>
<name>A0A8H4RUC5_9HELO</name>
<dbReference type="AlphaFoldDB" id="A0A8H4RUC5"/>
<accession>A0A8H4RUC5</accession>